<comment type="caution">
    <text evidence="6">The sequence shown here is derived from an EMBL/GenBank/DDBJ whole genome shotgun (WGS) entry which is preliminary data.</text>
</comment>
<reference evidence="7" key="1">
    <citation type="journal article" date="2019" name="Int. J. Syst. Evol. Microbiol.">
        <title>The Global Catalogue of Microorganisms (GCM) 10K type strain sequencing project: providing services to taxonomists for standard genome sequencing and annotation.</title>
        <authorList>
            <consortium name="The Broad Institute Genomics Platform"/>
            <consortium name="The Broad Institute Genome Sequencing Center for Infectious Disease"/>
            <person name="Wu L."/>
            <person name="Ma J."/>
        </authorList>
    </citation>
    <scope>NUCLEOTIDE SEQUENCE [LARGE SCALE GENOMIC DNA]</scope>
    <source>
        <strain evidence="7">JCM 17979</strain>
    </source>
</reference>
<proteinExistence type="predicted"/>
<evidence type="ECO:0000256" key="3">
    <source>
        <dbReference type="ARBA" id="ARBA00023002"/>
    </source>
</evidence>
<evidence type="ECO:0000313" key="6">
    <source>
        <dbReference type="EMBL" id="GAA4805688.1"/>
    </source>
</evidence>
<evidence type="ECO:0000256" key="2">
    <source>
        <dbReference type="ARBA" id="ARBA00022643"/>
    </source>
</evidence>
<dbReference type="Proteomes" id="UP001500928">
    <property type="component" value="Unassembled WGS sequence"/>
</dbReference>
<keyword evidence="7" id="KW-1185">Reference proteome</keyword>
<dbReference type="PANTHER" id="PTHR42847">
    <property type="entry name" value="ALKANESULFONATE MONOOXYGENASE"/>
    <property type="match status" value="1"/>
</dbReference>
<evidence type="ECO:0000256" key="4">
    <source>
        <dbReference type="ARBA" id="ARBA00023033"/>
    </source>
</evidence>
<sequence length="301" mass="32077">MRVGLMMSPTFTPDDARRAEEHGFDLVAAGEHVLFGSPTANAFVTLAAAAPVTTRVRLLSAVTLLPLYPAPLAAKMAATLDRVSGGRLELGVGVGGENPVEFAACGVPVRERGRRTDAGLEVLGRLFAGEAIDVDGTPARLDPLPLQRPRPPVWVGGRSEASMRRAGRAGDIWMPYLGSPDRVARGLRTAREEAERHGRDPADVTGAYFAWSCVDPDPAVARRTALDALAATYGQDMERIVDACVPYGTPEQVAARFAEYRDAGAETIVVALAVPAEGRERVVEMIASDVLPRLQGETEGR</sequence>
<gene>
    <name evidence="6" type="ORF">GCM10023200_48920</name>
</gene>
<dbReference type="InterPro" id="IPR036661">
    <property type="entry name" value="Luciferase-like_sf"/>
</dbReference>
<accession>A0ABP9C728</accession>
<keyword evidence="4" id="KW-0503">Monooxygenase</keyword>
<organism evidence="6 7">
    <name type="scientific">Actinomycetospora chlora</name>
    <dbReference type="NCBI Taxonomy" id="663608"/>
    <lineage>
        <taxon>Bacteria</taxon>
        <taxon>Bacillati</taxon>
        <taxon>Actinomycetota</taxon>
        <taxon>Actinomycetes</taxon>
        <taxon>Pseudonocardiales</taxon>
        <taxon>Pseudonocardiaceae</taxon>
        <taxon>Actinomycetospora</taxon>
    </lineage>
</organism>
<dbReference type="EMBL" id="BAABHO010000051">
    <property type="protein sequence ID" value="GAA4805688.1"/>
    <property type="molecule type" value="Genomic_DNA"/>
</dbReference>
<evidence type="ECO:0000256" key="1">
    <source>
        <dbReference type="ARBA" id="ARBA00022630"/>
    </source>
</evidence>
<feature type="domain" description="Luciferase-like" evidence="5">
    <location>
        <begin position="14"/>
        <end position="266"/>
    </location>
</feature>
<protein>
    <recommendedName>
        <fullName evidence="5">Luciferase-like domain-containing protein</fullName>
    </recommendedName>
</protein>
<dbReference type="Gene3D" id="3.20.20.30">
    <property type="entry name" value="Luciferase-like domain"/>
    <property type="match status" value="1"/>
</dbReference>
<name>A0ABP9C728_9PSEU</name>
<dbReference type="Pfam" id="PF00296">
    <property type="entry name" value="Bac_luciferase"/>
    <property type="match status" value="1"/>
</dbReference>
<dbReference type="InterPro" id="IPR050172">
    <property type="entry name" value="SsuD_RutA_monooxygenase"/>
</dbReference>
<evidence type="ECO:0000313" key="7">
    <source>
        <dbReference type="Proteomes" id="UP001500928"/>
    </source>
</evidence>
<dbReference type="PANTHER" id="PTHR42847:SF4">
    <property type="entry name" value="ALKANESULFONATE MONOOXYGENASE-RELATED"/>
    <property type="match status" value="1"/>
</dbReference>
<keyword evidence="3" id="KW-0560">Oxidoreductase</keyword>
<dbReference type="SUPFAM" id="SSF51679">
    <property type="entry name" value="Bacterial luciferase-like"/>
    <property type="match status" value="1"/>
</dbReference>
<dbReference type="InterPro" id="IPR011251">
    <property type="entry name" value="Luciferase-like_dom"/>
</dbReference>
<keyword evidence="2" id="KW-0288">FMN</keyword>
<keyword evidence="1" id="KW-0285">Flavoprotein</keyword>
<evidence type="ECO:0000259" key="5">
    <source>
        <dbReference type="Pfam" id="PF00296"/>
    </source>
</evidence>